<accession>A0A0U3YC84</accession>
<name>A0A0U3YC84_EMYOR</name>
<dbReference type="AlphaFoldDB" id="A0A0U3YC84"/>
<organism evidence="2">
    <name type="scientific">Emys orbicularis</name>
    <name type="common">European pond turtle</name>
    <dbReference type="NCBI Taxonomy" id="82168"/>
    <lineage>
        <taxon>Eukaryota</taxon>
        <taxon>Metazoa</taxon>
        <taxon>Chordata</taxon>
        <taxon>Craniata</taxon>
        <taxon>Vertebrata</taxon>
        <taxon>Euteleostomi</taxon>
        <taxon>Archelosauria</taxon>
        <taxon>Testudinata</taxon>
        <taxon>Testudines</taxon>
        <taxon>Cryptodira</taxon>
        <taxon>Durocryptodira</taxon>
        <taxon>Testudinoidea</taxon>
        <taxon>Emydidae</taxon>
        <taxon>Emys</taxon>
    </lineage>
</organism>
<proteinExistence type="evidence at transcript level"/>
<sequence length="60" mass="5657">MCSHQEKQDCYEIPAQAGGCHASGGGSSGSGSGALLGQPILGSSSYGVGGGSSYCGSGES</sequence>
<feature type="non-terminal residue" evidence="2">
    <location>
        <position position="60"/>
    </location>
</feature>
<protein>
    <submittedName>
        <fullName evidence="2">Loricrin</fullName>
    </submittedName>
</protein>
<reference evidence="2" key="1">
    <citation type="submission" date="2015-05" db="EMBL/GenBank/DDBJ databases">
        <authorList>
            <person name="Wang D.B."/>
            <person name="Wang M."/>
        </authorList>
    </citation>
    <scope>NUCLEOTIDE SEQUENCE</scope>
    <source>
        <strain evidence="2">EoVie141</strain>
        <tissue evidence="2">Tail</tissue>
    </source>
</reference>
<evidence type="ECO:0000313" key="2">
    <source>
        <dbReference type="EMBL" id="ALX72004.1"/>
    </source>
</evidence>
<reference evidence="2" key="2">
    <citation type="journal article" date="2016" name="Mol. Biol. Evol.">
        <title>Comparative Genomics Identifies Epidermal Proteins Associated with the Evolution of the Turtle Shell.</title>
        <authorList>
            <person name="Holthaus K.B."/>
            <person name="Strasser B."/>
            <person name="Sipos W."/>
            <person name="Schmidt H.A."/>
            <person name="Mlitz V."/>
            <person name="Sukseree S."/>
            <person name="Weissenbacher A."/>
            <person name="Tschachler E."/>
            <person name="Alibardi L."/>
            <person name="Eckhart L."/>
        </authorList>
    </citation>
    <scope>NUCLEOTIDE SEQUENCE</scope>
    <source>
        <strain evidence="2">EoVie141</strain>
        <tissue evidence="2">Tail</tissue>
    </source>
</reference>
<feature type="region of interest" description="Disordered" evidence="1">
    <location>
        <begin position="41"/>
        <end position="60"/>
    </location>
</feature>
<dbReference type="EMBL" id="KR632559">
    <property type="protein sequence ID" value="ALX72004.1"/>
    <property type="molecule type" value="mRNA"/>
</dbReference>
<evidence type="ECO:0000256" key="1">
    <source>
        <dbReference type="SAM" id="MobiDB-lite"/>
    </source>
</evidence>
<feature type="compositionally biased region" description="Gly residues" evidence="1">
    <location>
        <begin position="47"/>
        <end position="60"/>
    </location>
</feature>